<dbReference type="Gene3D" id="1.10.10.60">
    <property type="entry name" value="Homeodomain-like"/>
    <property type="match status" value="2"/>
</dbReference>
<comment type="caution">
    <text evidence="5">The sequence shown here is derived from an EMBL/GenBank/DDBJ whole genome shotgun (WGS) entry which is preliminary data.</text>
</comment>
<dbReference type="PROSITE" id="PS50071">
    <property type="entry name" value="HOMEOBOX_2"/>
    <property type="match status" value="2"/>
</dbReference>
<dbReference type="Proteomes" id="UP001328107">
    <property type="component" value="Unassembled WGS sequence"/>
</dbReference>
<evidence type="ECO:0000256" key="3">
    <source>
        <dbReference type="SAM" id="MobiDB-lite"/>
    </source>
</evidence>
<feature type="non-terminal residue" evidence="5">
    <location>
        <position position="116"/>
    </location>
</feature>
<dbReference type="GO" id="GO:0005634">
    <property type="term" value="C:nucleus"/>
    <property type="evidence" value="ECO:0007669"/>
    <property type="project" value="UniProtKB-SubCell"/>
</dbReference>
<name>A0AAN5D7U9_9BILA</name>
<evidence type="ECO:0000313" key="6">
    <source>
        <dbReference type="EMBL" id="GMR58104.1"/>
    </source>
</evidence>
<evidence type="ECO:0000256" key="1">
    <source>
        <dbReference type="ARBA" id="ARBA00004123"/>
    </source>
</evidence>
<comment type="subcellular location">
    <subcellularLocation>
        <location evidence="1 2">Nucleus</location>
    </subcellularLocation>
</comment>
<feature type="DNA-binding region" description="Homeobox" evidence="2">
    <location>
        <begin position="66"/>
        <end position="101"/>
    </location>
</feature>
<feature type="domain" description="Homeobox" evidence="4">
    <location>
        <begin position="1"/>
        <end position="54"/>
    </location>
</feature>
<evidence type="ECO:0000259" key="4">
    <source>
        <dbReference type="PROSITE" id="PS50071"/>
    </source>
</evidence>
<dbReference type="InterPro" id="IPR009057">
    <property type="entry name" value="Homeodomain-like_sf"/>
</dbReference>
<feature type="compositionally biased region" description="Acidic residues" evidence="3">
    <location>
        <begin position="103"/>
        <end position="116"/>
    </location>
</feature>
<accession>A0AAN5D7U9</accession>
<dbReference type="AlphaFoldDB" id="A0AAN5D7U9"/>
<proteinExistence type="predicted"/>
<feature type="region of interest" description="Disordered" evidence="3">
    <location>
        <begin position="47"/>
        <end position="68"/>
    </location>
</feature>
<protein>
    <recommendedName>
        <fullName evidence="4">Homeobox domain-containing protein</fullName>
    </recommendedName>
</protein>
<dbReference type="InterPro" id="IPR001356">
    <property type="entry name" value="HD"/>
</dbReference>
<evidence type="ECO:0000256" key="2">
    <source>
        <dbReference type="PROSITE-ProRule" id="PRU00108"/>
    </source>
</evidence>
<feature type="non-terminal residue" evidence="5">
    <location>
        <position position="1"/>
    </location>
</feature>
<organism evidence="5 7">
    <name type="scientific">Pristionchus mayeri</name>
    <dbReference type="NCBI Taxonomy" id="1317129"/>
    <lineage>
        <taxon>Eukaryota</taxon>
        <taxon>Metazoa</taxon>
        <taxon>Ecdysozoa</taxon>
        <taxon>Nematoda</taxon>
        <taxon>Chromadorea</taxon>
        <taxon>Rhabditida</taxon>
        <taxon>Rhabditina</taxon>
        <taxon>Diplogasteromorpha</taxon>
        <taxon>Diplogasteroidea</taxon>
        <taxon>Neodiplogasteridae</taxon>
        <taxon>Pristionchus</taxon>
    </lineage>
</organism>
<evidence type="ECO:0000313" key="7">
    <source>
        <dbReference type="Proteomes" id="UP001328107"/>
    </source>
</evidence>
<dbReference type="GO" id="GO:0003677">
    <property type="term" value="F:DNA binding"/>
    <property type="evidence" value="ECO:0007669"/>
    <property type="project" value="UniProtKB-UniRule"/>
</dbReference>
<dbReference type="SUPFAM" id="SSF46689">
    <property type="entry name" value="Homeodomain-like"/>
    <property type="match status" value="1"/>
</dbReference>
<feature type="region of interest" description="Disordered" evidence="3">
    <location>
        <begin position="12"/>
        <end position="31"/>
    </location>
</feature>
<evidence type="ECO:0000313" key="5">
    <source>
        <dbReference type="EMBL" id="GMR58103.1"/>
    </source>
</evidence>
<sequence length="116" mass="13330">LARFFSALLRSREPNQSEKTETAAADSVTEDAAEFTAEQVSTWFKNKRAADRETARDSAVQKVNPHMSVEQQKRMASCLALSEEQVLQWFGDRRERSMNEEQKNDEEEEDGTQDED</sequence>
<reference evidence="7" key="1">
    <citation type="submission" date="2022-10" db="EMBL/GenBank/DDBJ databases">
        <title>Genome assembly of Pristionchus species.</title>
        <authorList>
            <person name="Yoshida K."/>
            <person name="Sommer R.J."/>
        </authorList>
    </citation>
    <scope>NUCLEOTIDE SEQUENCE [LARGE SCALE GENOMIC DNA]</scope>
    <source>
        <strain evidence="6 7">RS5460</strain>
    </source>
</reference>
<feature type="compositionally biased region" description="Basic and acidic residues" evidence="3">
    <location>
        <begin position="12"/>
        <end position="21"/>
    </location>
</feature>
<keyword evidence="2" id="KW-0539">Nucleus</keyword>
<keyword evidence="2" id="KW-0238">DNA-binding</keyword>
<feature type="domain" description="Homeobox" evidence="4">
    <location>
        <begin position="64"/>
        <end position="100"/>
    </location>
</feature>
<keyword evidence="2" id="KW-0371">Homeobox</keyword>
<keyword evidence="7" id="KW-1185">Reference proteome</keyword>
<gene>
    <name evidence="5" type="ORF">PMAYCL1PPCAC_28298</name>
    <name evidence="6" type="ORF">PMAYCL1PPCAC_28299</name>
</gene>
<dbReference type="EMBL" id="BTRK01000006">
    <property type="protein sequence ID" value="GMR58103.1"/>
    <property type="molecule type" value="Genomic_DNA"/>
</dbReference>
<feature type="DNA-binding region" description="Homeobox" evidence="2">
    <location>
        <begin position="3"/>
        <end position="55"/>
    </location>
</feature>
<feature type="region of interest" description="Disordered" evidence="3">
    <location>
        <begin position="92"/>
        <end position="116"/>
    </location>
</feature>
<reference evidence="5" key="2">
    <citation type="submission" date="2023-06" db="EMBL/GenBank/DDBJ databases">
        <title>Genome assembly of Pristionchus species.</title>
        <authorList>
            <person name="Yoshida K."/>
            <person name="Sommer R.J."/>
        </authorList>
    </citation>
    <scope>NUCLEOTIDE SEQUENCE</scope>
    <source>
        <strain evidence="5">RS5460</strain>
    </source>
</reference>
<dbReference type="EMBL" id="BTRK01000006">
    <property type="protein sequence ID" value="GMR58104.1"/>
    <property type="molecule type" value="Genomic_DNA"/>
</dbReference>
<feature type="compositionally biased region" description="Basic and acidic residues" evidence="3">
    <location>
        <begin position="92"/>
        <end position="102"/>
    </location>
</feature>